<dbReference type="Proteomes" id="UP000646877">
    <property type="component" value="Unassembled WGS sequence"/>
</dbReference>
<keyword evidence="4" id="KW-1185">Reference proteome</keyword>
<dbReference type="EMBL" id="CP137579">
    <property type="protein sequence ID" value="WOX30911.1"/>
    <property type="molecule type" value="Genomic_DNA"/>
</dbReference>
<reference evidence="1" key="1">
    <citation type="submission" date="2019-10" db="EMBL/GenBank/DDBJ databases">
        <authorList>
            <person name="Paulsen S."/>
        </authorList>
    </citation>
    <scope>NUCLEOTIDE SEQUENCE</scope>
    <source>
        <strain evidence="1">LMG 19692</strain>
    </source>
</reference>
<dbReference type="SUPFAM" id="SSF56059">
    <property type="entry name" value="Glutathione synthetase ATP-binding domain-like"/>
    <property type="match status" value="3"/>
</dbReference>
<proteinExistence type="predicted"/>
<name>A0A8I2H0D8_9GAMM</name>
<sequence>MNNQDIEKEECHFYSRSHEKLVAELAKDKNKAVKVATEVEQRPFPKFALAELELFEISPWPLVISQKWEERFDKFIKGIGPILWKSLLLYFGDDAEKFADNTGLPVVVLNILKEATLDPYNLFVRHDVMVSGNEIKLLEVNAGTAIGGWELSLIERRMADALHLMTGLDSDSVAAALIFEKLFNSLATQIKRLKTPYHTGNILFVFEREPPQDLLRLIGKQLQEYYVNSSDYVAGEVILTSGSLGISFGEEGEVRFNGTVINGLLMAGASLGVSLTLAEVSGHLVFPDSFIYKILGQKALLALPHKPQVKAKLASNEREFVDRHIPFTVTMDEEKVEFRGRISDLASLLSARRSDFVIKKSSSLAGKDVYVGCFTEPELWQELIEILCGNAHWVAQEYCEADKFLAADKSCKVVKYTPVWGVFGFENSYCGAFVRASIDSTEEGNGVINSATGALEFAVLEEQNSQTEEVGEHHSIDIAARENSYKLAASYGQLTDQLVQNKSKLAPLVSALSERRFPEFAQRGLNTYPLSHWPLLIDQNTTSKFETFVQNFESLIRHVVDYCFVENLQSWKDYFGQGQFLLSLFSEQEVNYDNLLIRHDTLISNGTVKMLEANVGCSIGGWEIDLFEASTLDAVEKLLPIDRSNFAARPFLKNLFNHFSAAIERLSLANKSRNVLFVSKPMEPHLEELFQQQLQQMYQSQNDYLGGEVLFGTDPHQITFEQDNTLTYQGRAFNALVMPNLSAYPELAFNITRAVIEGYVISADSPMFELLGNKAMMALFHEEDVKNSLPDLLRDFVDSSIPYTVKLDSPAVSFDGKACSIKDLLLCYQDRFVLKKTDSSHGVDVYIGRFCDKAEWQKLVLQLLGSPEWIAQEYCEPDSVIGADYLSNVSEFLPVWGLFSVEGHYAGAQVRAEDVNHRHGVVNTHQGASVFVVLEDKSPLAKISNTASDAKKSATNMLYSETFAAMSDFYTRKGTHTGHVLPFTLDGLPKFMGFHEELHYLPLVVSQKLVLDFEGLILGYPGVVLRAIQSMLPDEQTFIELLDESPLLFDVMRDYAPNPAELMFRFDIHCDGEQLTMLEANLGTVIGGWEADWLEPRVRARIAEFEEQSEPELYYRQVTPQMFRSLIDCILEMKRENATGIILIGTEAERSEEWLSFESALEQVFGSVKKGGYDHGRLIFFHEWQELDFSSQGKVFYQESEVDTVFTVTPRLENQKVGLLNAQLMSAYLAKNLVFPDSPLHQVFGNKLVMPLLHDYKNSGEASNEDIAFIERYIPWSARLNSLLQERHIDKLEQVKLHRQDYVLKKSASSKGSDVVVGKYSGQTQWLEAIERACVEDDWLVQRYSPASKVYLPDRGELIENDMVLAVYGMRDRYSGAWARLVRKCDTGVINVGTGAVPMLVLEELKQQQIVII</sequence>
<evidence type="ECO:0000313" key="3">
    <source>
        <dbReference type="Proteomes" id="UP000646877"/>
    </source>
</evidence>
<gene>
    <name evidence="1" type="ORF">F9Y85_05830</name>
    <name evidence="2" type="ORF">R5H13_23850</name>
</gene>
<evidence type="ECO:0000313" key="2">
    <source>
        <dbReference type="EMBL" id="WOX30911.1"/>
    </source>
</evidence>
<evidence type="ECO:0000313" key="4">
    <source>
        <dbReference type="Proteomes" id="UP001304419"/>
    </source>
</evidence>
<evidence type="ECO:0000313" key="1">
    <source>
        <dbReference type="EMBL" id="NLR20846.1"/>
    </source>
</evidence>
<dbReference type="EMBL" id="WEIA01000003">
    <property type="protein sequence ID" value="NLR20846.1"/>
    <property type="molecule type" value="Genomic_DNA"/>
</dbReference>
<dbReference type="RefSeq" id="WP_130127682.1">
    <property type="nucleotide sequence ID" value="NZ_CBCSDF010000004.1"/>
</dbReference>
<reference evidence="2 4" key="2">
    <citation type="submission" date="2023-10" db="EMBL/GenBank/DDBJ databases">
        <title>To unveil natural product biosynthetic capacity in Pseudoalteromonas.</title>
        <authorList>
            <person name="Wang J."/>
        </authorList>
    </citation>
    <scope>NUCLEOTIDE SEQUENCE [LARGE SCALE GENOMIC DNA]</scope>
    <source>
        <strain evidence="2 4">DSM 15914</strain>
    </source>
</reference>
<protein>
    <submittedName>
        <fullName evidence="1">Circularly permuted type 2 ATP-grasp protein</fullName>
    </submittedName>
</protein>
<accession>A0A8I2H0D8</accession>
<organism evidence="1 3">
    <name type="scientific">Pseudoalteromonas maricaloris</name>
    <dbReference type="NCBI Taxonomy" id="184924"/>
    <lineage>
        <taxon>Bacteria</taxon>
        <taxon>Pseudomonadati</taxon>
        <taxon>Pseudomonadota</taxon>
        <taxon>Gammaproteobacteria</taxon>
        <taxon>Alteromonadales</taxon>
        <taxon>Pseudoalteromonadaceae</taxon>
        <taxon>Pseudoalteromonas</taxon>
    </lineage>
</organism>
<dbReference type="Proteomes" id="UP001304419">
    <property type="component" value="Chromosome 2"/>
</dbReference>